<dbReference type="Proteomes" id="UP001297540">
    <property type="component" value="Chromosome"/>
</dbReference>
<dbReference type="InterPro" id="IPR036779">
    <property type="entry name" value="LysM_dom_sf"/>
</dbReference>
<dbReference type="InterPro" id="IPR000189">
    <property type="entry name" value="Transglyc_AS"/>
</dbReference>
<dbReference type="EMBL" id="CP136986">
    <property type="protein sequence ID" value="WOS75113.1"/>
    <property type="molecule type" value="Genomic_DNA"/>
</dbReference>
<evidence type="ECO:0000313" key="5">
    <source>
        <dbReference type="EMBL" id="MZZ14487.1"/>
    </source>
</evidence>
<dbReference type="OMA" id="PGFNRWA"/>
<reference evidence="6 10" key="3">
    <citation type="submission" date="2017-05" db="EMBL/GenBank/DDBJ databases">
        <authorList>
            <person name="Song R."/>
            <person name="Chenine A.L."/>
            <person name="Ruprecht R.M."/>
        </authorList>
    </citation>
    <scope>NUCLEOTIDE SEQUENCE [LARGE SCALE GENOMIC DNA]</scope>
    <source>
        <strain evidence="6 10">S567_C10_BS</strain>
    </source>
</reference>
<dbReference type="PROSITE" id="PS51782">
    <property type="entry name" value="LYSM"/>
    <property type="match status" value="3"/>
</dbReference>
<feature type="domain" description="LysM" evidence="2">
    <location>
        <begin position="484"/>
        <end position="527"/>
    </location>
</feature>
<reference evidence="7 11" key="5">
    <citation type="submission" date="2019-01" db="EMBL/GenBank/DDBJ databases">
        <title>The Pseudomonas aeruginosa pan-genome provides new insights on its population structure, horizontal gene transfer and pathogenicity.</title>
        <authorList>
            <person name="Freschi L."/>
            <person name="Vincent A.T."/>
            <person name="Jeukens J."/>
            <person name="Emond-Rheault J.-G."/>
            <person name="Kukavica-Ibrulj I."/>
            <person name="Dupont M.-J."/>
            <person name="Charette S.J."/>
            <person name="Boyle B."/>
            <person name="Levesque R.C."/>
        </authorList>
    </citation>
    <scope>NUCLEOTIDE SEQUENCE [LARGE SCALE GENOMIC DNA]</scope>
    <source>
        <strain evidence="7 11">PA-W36</strain>
    </source>
</reference>
<dbReference type="GO" id="GO:0008932">
    <property type="term" value="F:lytic endotransglycosylase activity"/>
    <property type="evidence" value="ECO:0007669"/>
    <property type="project" value="TreeGrafter"/>
</dbReference>
<gene>
    <name evidence="3" type="primary">mltD</name>
    <name evidence="6" type="ORF">CAZ10_25765</name>
    <name evidence="4" type="ORF">GNQ48_00460</name>
    <name evidence="5" type="ORF">GUL26_19730</name>
    <name evidence="7" type="ORF">IPC1295_05870</name>
    <name evidence="8" type="ORF">L4V69_21640</name>
    <name evidence="3" type="ORF">PAERUG_P19_London_7_VIM_2_05_10_06006</name>
</gene>
<dbReference type="CDD" id="cd00118">
    <property type="entry name" value="LysM"/>
    <property type="match status" value="3"/>
</dbReference>
<dbReference type="FunFam" id="1.10.530.10:FF:000004">
    <property type="entry name" value="Membrane-bound lytic murein transglycosylase D"/>
    <property type="match status" value="1"/>
</dbReference>
<evidence type="ECO:0000313" key="11">
    <source>
        <dbReference type="Proteomes" id="UP000284767"/>
    </source>
</evidence>
<dbReference type="PROSITE" id="PS51257">
    <property type="entry name" value="PROKAR_LIPOPROTEIN"/>
    <property type="match status" value="1"/>
</dbReference>
<reference evidence="4 12" key="6">
    <citation type="submission" date="2019-11" db="EMBL/GenBank/DDBJ databases">
        <title>Genomes of ocular Pseudomonas aeruginosa isolates.</title>
        <authorList>
            <person name="Khan M."/>
            <person name="Rice S.A."/>
            <person name="Willcox M.D.P."/>
            <person name="Stapleton F."/>
        </authorList>
    </citation>
    <scope>NUCLEOTIDE SEQUENCE [LARGE SCALE GENOMIC DNA]</scope>
    <source>
        <strain evidence="4 12">PA221</strain>
    </source>
</reference>
<reference evidence="8" key="8">
    <citation type="submission" date="2023-06" db="EMBL/GenBank/DDBJ databases">
        <authorList>
            <consortium name="Clinical and Environmental Microbiology Branch: Whole genome sequencing antimicrobial resistance pathogens in the healthcare setting"/>
        </authorList>
    </citation>
    <scope>NUCLEOTIDE SEQUENCE</scope>
    <source>
        <strain evidence="8">2021CK-01020</strain>
    </source>
</reference>
<name>A0A0C7CWY9_PSEAI</name>
<reference evidence="5" key="7">
    <citation type="submission" date="2020-01" db="EMBL/GenBank/DDBJ databases">
        <title>Bacteria Cultured from War Wounds Associated with the Conflict in Eastern Ukraine.</title>
        <authorList>
            <person name="Snesrud E."/>
            <person name="Galac M.R."/>
            <person name="Mc Gann P."/>
            <person name="Valentine K."/>
            <person name="Viacheslav K."/>
        </authorList>
    </citation>
    <scope>NUCLEOTIDE SEQUENCE</scope>
    <source>
        <strain evidence="5">VNMU148</strain>
    </source>
</reference>
<dbReference type="AlphaFoldDB" id="A0A0C7CWY9"/>
<evidence type="ECO:0000313" key="3">
    <source>
        <dbReference type="EMBL" id="CRP91897.1"/>
    </source>
</evidence>
<reference evidence="7 11" key="4">
    <citation type="submission" date="2017-08" db="EMBL/GenBank/DDBJ databases">
        <authorList>
            <person name="Feschi L."/>
            <person name="Jeukens J."/>
            <person name="Emond-Rheault J.-G."/>
            <person name="Kukavica-Ibrulj I."/>
            <person name="Boyle B."/>
            <person name="Levesque R.C."/>
        </authorList>
    </citation>
    <scope>NUCLEOTIDE SEQUENCE [LARGE SCALE GENOMIC DNA]</scope>
    <source>
        <strain evidence="7 11">PA-W36</strain>
    </source>
</reference>
<keyword evidence="3" id="KW-0456">Lyase</keyword>
<dbReference type="RefSeq" id="WP_003120244.1">
    <property type="nucleotide sequence ID" value="NZ_AP014622.1"/>
</dbReference>
<evidence type="ECO:0000313" key="8">
    <source>
        <dbReference type="EMBL" id="WOS75113.1"/>
    </source>
</evidence>
<dbReference type="InterPro" id="IPR018392">
    <property type="entry name" value="LysM"/>
</dbReference>
<reference evidence="9" key="2">
    <citation type="submission" date="2015-06" db="EMBL/GenBank/DDBJ databases">
        <authorList>
            <person name="Radhakrishnan Rajesh"/>
            <person name="Underwood Anthony"/>
            <person name="Al-Shahib Ali"/>
        </authorList>
    </citation>
    <scope>NUCLEOTIDE SEQUENCE [LARGE SCALE GENOMIC DNA]</scope>
    <source>
        <strain evidence="9">P19_London_7_VIM_2_05_10</strain>
    </source>
</reference>
<evidence type="ECO:0000313" key="9">
    <source>
        <dbReference type="Proteomes" id="UP000045039"/>
    </source>
</evidence>
<reference evidence="8" key="9">
    <citation type="submission" date="2023-10" db="EMBL/GenBank/DDBJ databases">
        <title>Pathogen: clinical or host-associated sample.</title>
        <authorList>
            <person name="Hergert J."/>
            <person name="Casey R."/>
            <person name="Wagner J."/>
            <person name="Young E.L."/>
            <person name="Oakeson K.F."/>
        </authorList>
    </citation>
    <scope>NUCLEOTIDE SEQUENCE</scope>
    <source>
        <strain evidence="8">2021CK-01020</strain>
    </source>
</reference>
<dbReference type="CDD" id="cd16894">
    <property type="entry name" value="MltD-like"/>
    <property type="match status" value="1"/>
</dbReference>
<dbReference type="Proteomes" id="UP000194857">
    <property type="component" value="Unassembled WGS sequence"/>
</dbReference>
<dbReference type="PANTHER" id="PTHR33734:SF22">
    <property type="entry name" value="MEMBRANE-BOUND LYTIC MUREIN TRANSGLYCOSYLASE D"/>
    <property type="match status" value="1"/>
</dbReference>
<dbReference type="EMBL" id="CVVU01000254">
    <property type="protein sequence ID" value="CRP91897.1"/>
    <property type="molecule type" value="Genomic_DNA"/>
</dbReference>
<accession>A0A0C7CWY9</accession>
<dbReference type="SUPFAM" id="SSF54106">
    <property type="entry name" value="LysM domain"/>
    <property type="match status" value="3"/>
</dbReference>
<dbReference type="SMR" id="A0A0C7CWY9"/>
<reference evidence="3" key="1">
    <citation type="submission" date="2015-06" db="EMBL/GenBank/DDBJ databases">
        <authorList>
            <person name="Radhakrishnan R."/>
            <person name="Underwood A."/>
            <person name="Al-Shahib A."/>
        </authorList>
    </citation>
    <scope>NUCLEOTIDE SEQUENCE</scope>
    <source>
        <strain evidence="3">P19_London_7_VIM_2_05_10</strain>
    </source>
</reference>
<evidence type="ECO:0000313" key="7">
    <source>
        <dbReference type="EMBL" id="RPM21786.1"/>
    </source>
</evidence>
<dbReference type="EC" id="4.2.2.-" evidence="3"/>
<feature type="domain" description="LysM" evidence="2">
    <location>
        <begin position="419"/>
        <end position="462"/>
    </location>
</feature>
<organism evidence="3 9">
    <name type="scientific">Pseudomonas aeruginosa</name>
    <dbReference type="NCBI Taxonomy" id="287"/>
    <lineage>
        <taxon>Bacteria</taxon>
        <taxon>Pseudomonadati</taxon>
        <taxon>Pseudomonadota</taxon>
        <taxon>Gammaproteobacteria</taxon>
        <taxon>Pseudomonadales</taxon>
        <taxon>Pseudomonadaceae</taxon>
        <taxon>Pseudomonas</taxon>
    </lineage>
</organism>
<evidence type="ECO:0000313" key="12">
    <source>
        <dbReference type="Proteomes" id="UP000433532"/>
    </source>
</evidence>
<dbReference type="Proteomes" id="UP000644192">
    <property type="component" value="Unassembled WGS sequence"/>
</dbReference>
<dbReference type="Pfam" id="PF01464">
    <property type="entry name" value="SLT"/>
    <property type="match status" value="1"/>
</dbReference>
<dbReference type="GO" id="GO:0016020">
    <property type="term" value="C:membrane"/>
    <property type="evidence" value="ECO:0007669"/>
    <property type="project" value="InterPro"/>
</dbReference>
<dbReference type="EMBL" id="WXZT01000014">
    <property type="protein sequence ID" value="MZZ14487.1"/>
    <property type="molecule type" value="Genomic_DNA"/>
</dbReference>
<dbReference type="GO" id="GO:0000270">
    <property type="term" value="P:peptidoglycan metabolic process"/>
    <property type="evidence" value="ECO:0007669"/>
    <property type="project" value="InterPro"/>
</dbReference>
<dbReference type="Proteomes" id="UP000433532">
    <property type="component" value="Unassembled WGS sequence"/>
</dbReference>
<evidence type="ECO:0000313" key="10">
    <source>
        <dbReference type="Proteomes" id="UP000194857"/>
    </source>
</evidence>
<dbReference type="FunFam" id="3.10.350.10:FF:000012">
    <property type="entry name" value="Membrane-bound lytic murein transglycosylase D"/>
    <property type="match status" value="1"/>
</dbReference>
<dbReference type="EMBL" id="NSNE01000002">
    <property type="protein sequence ID" value="RPM21786.1"/>
    <property type="molecule type" value="Genomic_DNA"/>
</dbReference>
<evidence type="ECO:0000313" key="6">
    <source>
        <dbReference type="EMBL" id="OTI57634.1"/>
    </source>
</evidence>
<dbReference type="Proteomes" id="UP000284767">
    <property type="component" value="Unassembled WGS sequence"/>
</dbReference>
<dbReference type="EMBL" id="WOAD01000001">
    <property type="protein sequence ID" value="MUI33463.1"/>
    <property type="molecule type" value="Genomic_DNA"/>
</dbReference>
<dbReference type="InterPro" id="IPR008258">
    <property type="entry name" value="Transglycosylase_SLT_dom_1"/>
</dbReference>
<sequence>MPPQTRKTPDLDALARAVRVSILLIAGALAGCQGSGQIKGEAQAKAARPGARAVDVQFNPSWLHTQPGQNAAYNDIWDRMRDGFQLQDAISTNPRIERQRLWFLSNQSFLEQSSARGSLYMHYVVERLEERNMPLELALLPVIESAYNPFALSRSNAAGLWQFIPATGQHFNLRQTNFYDGRRDITASTNAALTYLERLHDMFNGDWMLALAAYNAGEGTVSRAIERNEKLGLPTDYWNLPLPQETQDYVPKLLALSQIVMAPDSYGISLNPINNEPYFQAVRVKRGIDLSSVAALANLDEDELYQLNPAYKRRVTMDGPQQLLVPMEKAAFLTASLDTLKPKEVTAWQQYRVRSGDSLHSIANRYRITVAELKSANRLSSNHLRKGQQLSIPGQIAGGAVKPVYQQLARQASTPARTRSYKVKNGDSLWQIARNNGVDVNDLKRWNGLDKHALKVGQTLKLQGGTQALAARKGNAAGKRDSATYYKVKQGDSMYLIAKRFNVEMKHLQRWNPRSKQALKPGQTLTLYLDTASR</sequence>
<dbReference type="Gene3D" id="3.10.350.10">
    <property type="entry name" value="LysM domain"/>
    <property type="match status" value="3"/>
</dbReference>
<dbReference type="Proteomes" id="UP000045039">
    <property type="component" value="Unassembled WGS sequence"/>
</dbReference>
<dbReference type="InterPro" id="IPR023346">
    <property type="entry name" value="Lysozyme-like_dom_sf"/>
</dbReference>
<evidence type="ECO:0000256" key="1">
    <source>
        <dbReference type="ARBA" id="ARBA00007734"/>
    </source>
</evidence>
<dbReference type="FunFam" id="3.10.350.10:FF:000014">
    <property type="entry name" value="Soluble lytic murein transglycosylase"/>
    <property type="match status" value="1"/>
</dbReference>
<dbReference type="SUPFAM" id="SSF53955">
    <property type="entry name" value="Lysozyme-like"/>
    <property type="match status" value="1"/>
</dbReference>
<comment type="similarity">
    <text evidence="1">Belongs to the transglycosylase Slt family.</text>
</comment>
<dbReference type="Pfam" id="PF01476">
    <property type="entry name" value="LysM"/>
    <property type="match status" value="3"/>
</dbReference>
<protein>
    <submittedName>
        <fullName evidence="4">LysM peptidoglycan-binding domain-containing protein</fullName>
    </submittedName>
    <submittedName>
        <fullName evidence="3 6">Murein transglycosylase</fullName>
        <ecNumber evidence="3">4.2.2.-</ecNumber>
    </submittedName>
</protein>
<dbReference type="PROSITE" id="PS00922">
    <property type="entry name" value="TRANSGLYCOSYLASE"/>
    <property type="match status" value="1"/>
</dbReference>
<dbReference type="PANTHER" id="PTHR33734">
    <property type="entry name" value="LYSM DOMAIN-CONTAINING GPI-ANCHORED PROTEIN 2"/>
    <property type="match status" value="1"/>
</dbReference>
<dbReference type="Gene3D" id="1.10.530.10">
    <property type="match status" value="1"/>
</dbReference>
<evidence type="ECO:0000313" key="4">
    <source>
        <dbReference type="EMBL" id="MUI33463.1"/>
    </source>
</evidence>
<evidence type="ECO:0000259" key="2">
    <source>
        <dbReference type="PROSITE" id="PS51782"/>
    </source>
</evidence>
<proteinExistence type="inferred from homology"/>
<dbReference type="EMBL" id="NFFZ01000016">
    <property type="protein sequence ID" value="OTI57634.1"/>
    <property type="molecule type" value="Genomic_DNA"/>
</dbReference>
<dbReference type="InterPro" id="IPR010511">
    <property type="entry name" value="MltD_lipid-attach"/>
</dbReference>
<dbReference type="Pfam" id="PF06474">
    <property type="entry name" value="LPAM_MltD"/>
    <property type="match status" value="1"/>
</dbReference>
<dbReference type="SMART" id="SM00257">
    <property type="entry name" value="LysM"/>
    <property type="match status" value="3"/>
</dbReference>
<accession>A0A1S1C3E2</accession>
<feature type="domain" description="LysM" evidence="2">
    <location>
        <begin position="349"/>
        <end position="392"/>
    </location>
</feature>